<feature type="compositionally biased region" description="Polar residues" evidence="1">
    <location>
        <begin position="1"/>
        <end position="29"/>
    </location>
</feature>
<dbReference type="Gene3D" id="1.25.10.10">
    <property type="entry name" value="Leucine-rich Repeat Variant"/>
    <property type="match status" value="1"/>
</dbReference>
<evidence type="ECO:0000259" key="2">
    <source>
        <dbReference type="SMART" id="SM01140"/>
    </source>
</evidence>
<name>A0A316VCH8_9BASI</name>
<dbReference type="SUPFAM" id="SSF48371">
    <property type="entry name" value="ARM repeat"/>
    <property type="match status" value="1"/>
</dbReference>
<dbReference type="SMART" id="SM01140">
    <property type="entry name" value="Drf_GBD"/>
    <property type="match status" value="1"/>
</dbReference>
<feature type="compositionally biased region" description="Low complexity" evidence="1">
    <location>
        <begin position="690"/>
        <end position="702"/>
    </location>
</feature>
<dbReference type="InterPro" id="IPR010473">
    <property type="entry name" value="GTPase-bd"/>
</dbReference>
<evidence type="ECO:0000313" key="4">
    <source>
        <dbReference type="Proteomes" id="UP000245771"/>
    </source>
</evidence>
<gene>
    <name evidence="3" type="ORF">FA14DRAFT_132626</name>
</gene>
<dbReference type="InterPro" id="IPR011989">
    <property type="entry name" value="ARM-like"/>
</dbReference>
<feature type="region of interest" description="Disordered" evidence="1">
    <location>
        <begin position="632"/>
        <end position="712"/>
    </location>
</feature>
<accession>A0A316VCH8</accession>
<dbReference type="GeneID" id="37018733"/>
<organism evidence="3 4">
    <name type="scientific">Meira miltonrushii</name>
    <dbReference type="NCBI Taxonomy" id="1280837"/>
    <lineage>
        <taxon>Eukaryota</taxon>
        <taxon>Fungi</taxon>
        <taxon>Dikarya</taxon>
        <taxon>Basidiomycota</taxon>
        <taxon>Ustilaginomycotina</taxon>
        <taxon>Exobasidiomycetes</taxon>
        <taxon>Exobasidiales</taxon>
        <taxon>Brachybasidiaceae</taxon>
        <taxon>Meira</taxon>
    </lineage>
</organism>
<dbReference type="Proteomes" id="UP000245771">
    <property type="component" value="Unassembled WGS sequence"/>
</dbReference>
<sequence>MSTSIAAPGSPSKSTSTLQRSNAMTTSMAYHQREKSIPGSDCGRSMFVKPPPQSPRHDRVSTPPSPGKENYPLPAENGKRALYGNAFETARSPSPSKAKPAKARARSVSPSKGMRLLGKGKSNASQEQESKPRDLRQIDHEYVEMLNEMQVPATLMHKLMTLDAKVKESMLKGQATLNLASLSAASNGKARNAIPDKFMRSKSSVNLQASADEEFERRLPFSNQSRSASGESSSSAGTTGAPFSSSGARNGIGMHNNPSSTSLVSMRSRSASFSKDSSAGIMTAPYYATMLKATDSSRLEVAKVKKMRAVLSSESPAWLGEFFEEGGYSAMLFRLRELLEMEWREEQHDDQLLHELLRCFVALTSTECGRQALSSTSPAPYADLADLLFSEKRPGELSTRKLLVELLMILPDLPIPSEELHKSVSGVSSTRVTSSLLNCMAENGKSSLHFTLLVTLLHNARDPSKEAIVDFISATHTPRPFKGWVTELLNVNRDYFWVFCHSSNRFWALQDVNIDEAQAPKVPGGMTGGVEFEAMSYLTSQVRLINLVARRLLKVENAAHDFHCLLFASGIERLLAITRKASQTYYQQLHLELARYFDLARKAGFRLPVELEAWQSVPQLLPVTSLMSSERTFKSSTEFKQPPNPPQKAPSPPLALPDLGAPLFNPHGNQQVSGGTLVGDAVKRWEQRTTKTQQKQQSQDQKYVWSPPQEWS</sequence>
<proteinExistence type="predicted"/>
<feature type="compositionally biased region" description="Low complexity" evidence="1">
    <location>
        <begin position="259"/>
        <end position="268"/>
    </location>
</feature>
<feature type="domain" description="Formin GTPase-binding" evidence="2">
    <location>
        <begin position="129"/>
        <end position="410"/>
    </location>
</feature>
<dbReference type="AlphaFoldDB" id="A0A316VCH8"/>
<dbReference type="GO" id="GO:0031267">
    <property type="term" value="F:small GTPase binding"/>
    <property type="evidence" value="ECO:0007669"/>
    <property type="project" value="InterPro"/>
</dbReference>
<evidence type="ECO:0000313" key="3">
    <source>
        <dbReference type="EMBL" id="PWN34828.1"/>
    </source>
</evidence>
<keyword evidence="4" id="KW-1185">Reference proteome</keyword>
<dbReference type="GO" id="GO:0003779">
    <property type="term" value="F:actin binding"/>
    <property type="evidence" value="ECO:0007669"/>
    <property type="project" value="InterPro"/>
</dbReference>
<feature type="region of interest" description="Disordered" evidence="1">
    <location>
        <begin position="1"/>
        <end position="135"/>
    </location>
</feature>
<dbReference type="EMBL" id="KZ819603">
    <property type="protein sequence ID" value="PWN34828.1"/>
    <property type="molecule type" value="Genomic_DNA"/>
</dbReference>
<feature type="compositionally biased region" description="Low complexity" evidence="1">
    <location>
        <begin position="222"/>
        <end position="248"/>
    </location>
</feature>
<reference evidence="3 4" key="1">
    <citation type="journal article" date="2018" name="Mol. Biol. Evol.">
        <title>Broad Genomic Sampling Reveals a Smut Pathogenic Ancestry of the Fungal Clade Ustilaginomycotina.</title>
        <authorList>
            <person name="Kijpornyongpan T."/>
            <person name="Mondo S.J."/>
            <person name="Barry K."/>
            <person name="Sandor L."/>
            <person name="Lee J."/>
            <person name="Lipzen A."/>
            <person name="Pangilinan J."/>
            <person name="LaButti K."/>
            <person name="Hainaut M."/>
            <person name="Henrissat B."/>
            <person name="Grigoriev I.V."/>
            <person name="Spatafora J.W."/>
            <person name="Aime M.C."/>
        </authorList>
    </citation>
    <scope>NUCLEOTIDE SEQUENCE [LARGE SCALE GENOMIC DNA]</scope>
    <source>
        <strain evidence="3 4">MCA 3882</strain>
    </source>
</reference>
<evidence type="ECO:0000256" key="1">
    <source>
        <dbReference type="SAM" id="MobiDB-lite"/>
    </source>
</evidence>
<dbReference type="RefSeq" id="XP_025355130.1">
    <property type="nucleotide sequence ID" value="XM_025496952.1"/>
</dbReference>
<feature type="compositionally biased region" description="Pro residues" evidence="1">
    <location>
        <begin position="642"/>
        <end position="655"/>
    </location>
</feature>
<dbReference type="InterPro" id="IPR016024">
    <property type="entry name" value="ARM-type_fold"/>
</dbReference>
<dbReference type="InParanoid" id="A0A316VCH8"/>
<dbReference type="GO" id="GO:0030036">
    <property type="term" value="P:actin cytoskeleton organization"/>
    <property type="evidence" value="ECO:0007669"/>
    <property type="project" value="InterPro"/>
</dbReference>
<dbReference type="OrthoDB" id="2155261at2759"/>
<protein>
    <recommendedName>
        <fullName evidence="2">Formin GTPase-binding domain-containing protein</fullName>
    </recommendedName>
</protein>
<feature type="region of interest" description="Disordered" evidence="1">
    <location>
        <begin position="209"/>
        <end position="268"/>
    </location>
</feature>